<dbReference type="InterPro" id="IPR000055">
    <property type="entry name" value="Restrct_endonuc_typeI_TRD"/>
</dbReference>
<dbReference type="Proteomes" id="UP000243679">
    <property type="component" value="Chromosome"/>
</dbReference>
<keyword evidence="3" id="KW-0238">DNA-binding</keyword>
<gene>
    <name evidence="5" type="ORF">TAO_0753</name>
</gene>
<evidence type="ECO:0000256" key="1">
    <source>
        <dbReference type="ARBA" id="ARBA00010923"/>
    </source>
</evidence>
<dbReference type="AlphaFoldDB" id="A0A1Q2SLY0"/>
<protein>
    <submittedName>
        <fullName evidence="5">Type I restriction modification DNA specificity domain protein</fullName>
    </submittedName>
</protein>
<dbReference type="EMBL" id="AP014836">
    <property type="protein sequence ID" value="BAW80123.1"/>
    <property type="molecule type" value="Genomic_DNA"/>
</dbReference>
<dbReference type="CDD" id="cd17261">
    <property type="entry name" value="RMtype1_S_EcoKI-TRD2-CR2_like"/>
    <property type="match status" value="1"/>
</dbReference>
<sequence length="495" mass="55246">MSWSFVKLRDVVAHFESGKRPKGGVSKYTDGILSLGGEHLDYNGGFFLENPKFVPEKFAESLHKVQIEEGDILIVKDGATTGKISFATAEVKNSVINEHLFQLRPTEAVNSKFLFYFLWSSSGNKEILKDFRGSAQGGITKSVLNVCEVPVASLNEQRRIVEKIETLFARLDAGEAALKKVQTLLARYRQSVLKAAVTGDLTQDWQVQNAGCVESGHDLLQRILKTRRDNWQGRGKYKEPIAPDTTSLPKLPEGWVWASLDALIVDGPTNGLSPKVSTDGTGVPSFKLTATTSGTFVINGETVKYVNAHIEADSKYWLQKDDVLIQRGNTIEYVGTAAIFPGPNNAFIYPDLMMRIRFEDELLARWVVTWINFEYAKKYFRRLATGTAGNMPKINSTTLNTLPVPMPSFEEMQQTLEITESIEHRCRGLEDAARAELARSKALRQSILKQAFAGRLVPQDPNDEPASELLARIRAECQSISNSKRRRSTMLKKQA</sequence>
<dbReference type="GO" id="GO:0003677">
    <property type="term" value="F:DNA binding"/>
    <property type="evidence" value="ECO:0007669"/>
    <property type="project" value="UniProtKB-KW"/>
</dbReference>
<keyword evidence="2" id="KW-0680">Restriction system</keyword>
<evidence type="ECO:0000256" key="3">
    <source>
        <dbReference type="ARBA" id="ARBA00023125"/>
    </source>
</evidence>
<reference evidence="5 6" key="1">
    <citation type="journal article" date="2017" name="ISME J.">
        <title>An acid-tolerant ammonia-oxidizing ?-proteobacterium from soil.</title>
        <authorList>
            <person name="Hayatsu M."/>
            <person name="Tago K."/>
            <person name="Uchiyama I."/>
            <person name="Toyoda A."/>
            <person name="Wang Y."/>
            <person name="Shimomura Y."/>
            <person name="Okubo T."/>
            <person name="Kurisu F."/>
            <person name="Hirono Y."/>
            <person name="Nonaka K."/>
            <person name="Akiyama H."/>
            <person name="Itoh T."/>
            <person name="Takami H."/>
        </authorList>
    </citation>
    <scope>NUCLEOTIDE SEQUENCE [LARGE SCALE GENOMIC DNA]</scope>
    <source>
        <strain evidence="5 6">TAO100</strain>
    </source>
</reference>
<dbReference type="Gene3D" id="3.90.220.20">
    <property type="entry name" value="DNA methylase specificity domains"/>
    <property type="match status" value="2"/>
</dbReference>
<dbReference type="REBASE" id="177253">
    <property type="entry name" value="S.Nte100ORF754P"/>
</dbReference>
<dbReference type="InterPro" id="IPR044946">
    <property type="entry name" value="Restrct_endonuc_typeI_TRD_sf"/>
</dbReference>
<dbReference type="InterPro" id="IPR051212">
    <property type="entry name" value="Type-I_RE_S_subunit"/>
</dbReference>
<evidence type="ECO:0000313" key="5">
    <source>
        <dbReference type="EMBL" id="BAW80123.1"/>
    </source>
</evidence>
<accession>A0A1Q2SLY0</accession>
<name>A0A1Q2SLY0_9GAMM</name>
<feature type="domain" description="Type I restriction modification DNA specificity" evidence="4">
    <location>
        <begin position="3"/>
        <end position="171"/>
    </location>
</feature>
<evidence type="ECO:0000256" key="2">
    <source>
        <dbReference type="ARBA" id="ARBA00022747"/>
    </source>
</evidence>
<evidence type="ECO:0000313" key="6">
    <source>
        <dbReference type="Proteomes" id="UP000243679"/>
    </source>
</evidence>
<dbReference type="GO" id="GO:0009307">
    <property type="term" value="P:DNA restriction-modification system"/>
    <property type="evidence" value="ECO:0007669"/>
    <property type="project" value="UniProtKB-KW"/>
</dbReference>
<keyword evidence="6" id="KW-1185">Reference proteome</keyword>
<dbReference type="KEGG" id="ntt:TAO_0753"/>
<comment type="similarity">
    <text evidence="1">Belongs to the type-I restriction system S methylase family.</text>
</comment>
<evidence type="ECO:0000259" key="4">
    <source>
        <dbReference type="Pfam" id="PF01420"/>
    </source>
</evidence>
<feature type="domain" description="Type I restriction modification DNA specificity" evidence="4">
    <location>
        <begin position="294"/>
        <end position="434"/>
    </location>
</feature>
<dbReference type="OrthoDB" id="398435at2"/>
<proteinExistence type="inferred from homology"/>
<dbReference type="PANTHER" id="PTHR43140:SF1">
    <property type="entry name" value="TYPE I RESTRICTION ENZYME ECOKI SPECIFICITY SUBUNIT"/>
    <property type="match status" value="1"/>
</dbReference>
<organism evidence="5 6">
    <name type="scientific">Candidatus Nitrosoglobus terrae</name>
    <dbReference type="NCBI Taxonomy" id="1630141"/>
    <lineage>
        <taxon>Bacteria</taxon>
        <taxon>Pseudomonadati</taxon>
        <taxon>Pseudomonadota</taxon>
        <taxon>Gammaproteobacteria</taxon>
        <taxon>Chromatiales</taxon>
        <taxon>Chromatiaceae</taxon>
        <taxon>Candidatus Nitrosoglobus</taxon>
    </lineage>
</organism>
<dbReference type="Pfam" id="PF01420">
    <property type="entry name" value="Methylase_S"/>
    <property type="match status" value="2"/>
</dbReference>
<dbReference type="PANTHER" id="PTHR43140">
    <property type="entry name" value="TYPE-1 RESTRICTION ENZYME ECOKI SPECIFICITY PROTEIN"/>
    <property type="match status" value="1"/>
</dbReference>
<dbReference type="SUPFAM" id="SSF116734">
    <property type="entry name" value="DNA methylase specificity domain"/>
    <property type="match status" value="2"/>
</dbReference>
<dbReference type="RefSeq" id="WP_096526704.1">
    <property type="nucleotide sequence ID" value="NZ_AP014836.1"/>
</dbReference>